<proteinExistence type="predicted"/>
<dbReference type="SUPFAM" id="SSF48695">
    <property type="entry name" value="Multiheme cytochromes"/>
    <property type="match status" value="1"/>
</dbReference>
<dbReference type="EMBL" id="JACNIG010000221">
    <property type="protein sequence ID" value="MBC8432417.1"/>
    <property type="molecule type" value="Genomic_DNA"/>
</dbReference>
<evidence type="ECO:0000259" key="1">
    <source>
        <dbReference type="Pfam" id="PF13435"/>
    </source>
</evidence>
<feature type="domain" description="Cytochrome c-552/4" evidence="1">
    <location>
        <begin position="44"/>
        <end position="77"/>
    </location>
</feature>
<comment type="caution">
    <text evidence="2">The sequence shown here is derived from an EMBL/GenBank/DDBJ whole genome shotgun (WGS) entry which is preliminary data.</text>
</comment>
<dbReference type="Gene3D" id="1.10.1130.10">
    <property type="entry name" value="Flavocytochrome C3, Chain A"/>
    <property type="match status" value="2"/>
</dbReference>
<dbReference type="PROSITE" id="PS51257">
    <property type="entry name" value="PROKAR_LIPOPROTEIN"/>
    <property type="match status" value="1"/>
</dbReference>
<evidence type="ECO:0000313" key="2">
    <source>
        <dbReference type="EMBL" id="MBC8432417.1"/>
    </source>
</evidence>
<sequence>MRTGEWFKLALTLLFAAGLVGCGPKGNQVEKVVSGPKTYVGSEECKVCHLEHYDSWKMTLHSRTLQDVTQNRDAVITAIDSDKIRLDLKLREKELKVPLDQIYIPKMEEIKFIIGVQWEQRYLVEKNGRLYIAPIQYNAWNNTWTNYREADWDKRPWTEKCGGCHAMGTDLEKDTFSEAAVGCEACHGPASNHVALPKTA</sequence>
<dbReference type="InterPro" id="IPR036280">
    <property type="entry name" value="Multihaem_cyt_sf"/>
</dbReference>
<gene>
    <name evidence="2" type="ORF">H8D96_10910</name>
</gene>
<dbReference type="InterPro" id="IPR023155">
    <property type="entry name" value="Cyt_c-552/4"/>
</dbReference>
<feature type="domain" description="Cytochrome c-552/4" evidence="1">
    <location>
        <begin position="157"/>
        <end position="188"/>
    </location>
</feature>
<protein>
    <recommendedName>
        <fullName evidence="1">Cytochrome c-552/4 domain-containing protein</fullName>
    </recommendedName>
</protein>
<dbReference type="Pfam" id="PF13435">
    <property type="entry name" value="Cytochrome_C554"/>
    <property type="match status" value="2"/>
</dbReference>
<reference evidence="2 3" key="1">
    <citation type="submission" date="2020-08" db="EMBL/GenBank/DDBJ databases">
        <title>Bridging the membrane lipid divide: bacteria of the FCB group superphylum have the potential to synthesize archaeal ether lipids.</title>
        <authorList>
            <person name="Villanueva L."/>
            <person name="Von Meijenfeldt F.A.B."/>
            <person name="Westbye A.B."/>
            <person name="Yadav S."/>
            <person name="Hopmans E.C."/>
            <person name="Dutilh B.E."/>
            <person name="Sinninghe Damste J.S."/>
        </authorList>
    </citation>
    <scope>NUCLEOTIDE SEQUENCE [LARGE SCALE GENOMIC DNA]</scope>
    <source>
        <strain evidence="2">NIOZ-UU17</strain>
    </source>
</reference>
<dbReference type="Proteomes" id="UP000605201">
    <property type="component" value="Unassembled WGS sequence"/>
</dbReference>
<name>A0A8J6P4L0_9BACT</name>
<evidence type="ECO:0000313" key="3">
    <source>
        <dbReference type="Proteomes" id="UP000605201"/>
    </source>
</evidence>
<accession>A0A8J6P4L0</accession>
<organism evidence="2 3">
    <name type="scientific">Candidatus Desulfatibia vada</name>
    <dbReference type="NCBI Taxonomy" id="2841696"/>
    <lineage>
        <taxon>Bacteria</taxon>
        <taxon>Pseudomonadati</taxon>
        <taxon>Thermodesulfobacteriota</taxon>
        <taxon>Desulfobacteria</taxon>
        <taxon>Desulfobacterales</taxon>
        <taxon>Desulfobacterales incertae sedis</taxon>
        <taxon>Candidatus Desulfatibia</taxon>
    </lineage>
</organism>
<feature type="non-terminal residue" evidence="2">
    <location>
        <position position="200"/>
    </location>
</feature>
<dbReference type="AlphaFoldDB" id="A0A8J6P4L0"/>